<organism evidence="2 3">
    <name type="scientific">Pleurodeles waltl</name>
    <name type="common">Iberian ribbed newt</name>
    <dbReference type="NCBI Taxonomy" id="8319"/>
    <lineage>
        <taxon>Eukaryota</taxon>
        <taxon>Metazoa</taxon>
        <taxon>Chordata</taxon>
        <taxon>Craniata</taxon>
        <taxon>Vertebrata</taxon>
        <taxon>Euteleostomi</taxon>
        <taxon>Amphibia</taxon>
        <taxon>Batrachia</taxon>
        <taxon>Caudata</taxon>
        <taxon>Salamandroidea</taxon>
        <taxon>Salamandridae</taxon>
        <taxon>Pleurodelinae</taxon>
        <taxon>Pleurodeles</taxon>
    </lineage>
</organism>
<evidence type="ECO:0000313" key="3">
    <source>
        <dbReference type="Proteomes" id="UP001066276"/>
    </source>
</evidence>
<accession>A0AAV7M7C0</accession>
<reference evidence="2" key="1">
    <citation type="journal article" date="2022" name="bioRxiv">
        <title>Sequencing and chromosome-scale assembly of the giantPleurodeles waltlgenome.</title>
        <authorList>
            <person name="Brown T."/>
            <person name="Elewa A."/>
            <person name="Iarovenko S."/>
            <person name="Subramanian E."/>
            <person name="Araus A.J."/>
            <person name="Petzold A."/>
            <person name="Susuki M."/>
            <person name="Suzuki K.-i.T."/>
            <person name="Hayashi T."/>
            <person name="Toyoda A."/>
            <person name="Oliveira C."/>
            <person name="Osipova E."/>
            <person name="Leigh N.D."/>
            <person name="Simon A."/>
            <person name="Yun M.H."/>
        </authorList>
    </citation>
    <scope>NUCLEOTIDE SEQUENCE</scope>
    <source>
        <strain evidence="2">20211129_DDA</strain>
        <tissue evidence="2">Liver</tissue>
    </source>
</reference>
<sequence length="211" mass="22992">MSRSCRYGAGPFGAPVPRDSADRGCIGTPRPAVLPSQLDTIFLHTNRMASETFTVAPPWRWNTVPNTGTARFCYGNSKNRIGRGLPRYTEPRSIARGKPRAESVNEGDRERRSPYATSAAHQAAQNPSKGAIPYYHYLPPTSTAPSQCRGGDGPEERQDTAAQNSRYGITRNLPGHDLQRCAEPRSVAHASPGARVRAEEIEDAAPPTPRI</sequence>
<evidence type="ECO:0000313" key="2">
    <source>
        <dbReference type="EMBL" id="KAJ1099039.1"/>
    </source>
</evidence>
<protein>
    <submittedName>
        <fullName evidence="2">Uncharacterized protein</fullName>
    </submittedName>
</protein>
<feature type="region of interest" description="Disordered" evidence="1">
    <location>
        <begin position="81"/>
        <end position="211"/>
    </location>
</feature>
<comment type="caution">
    <text evidence="2">The sequence shown here is derived from an EMBL/GenBank/DDBJ whole genome shotgun (WGS) entry which is preliminary data.</text>
</comment>
<dbReference type="EMBL" id="JANPWB010000014">
    <property type="protein sequence ID" value="KAJ1099039.1"/>
    <property type="molecule type" value="Genomic_DNA"/>
</dbReference>
<feature type="compositionally biased region" description="Basic and acidic residues" evidence="1">
    <location>
        <begin position="99"/>
        <end position="113"/>
    </location>
</feature>
<keyword evidence="3" id="KW-1185">Reference proteome</keyword>
<gene>
    <name evidence="2" type="ORF">NDU88_004143</name>
</gene>
<proteinExistence type="predicted"/>
<feature type="compositionally biased region" description="Polar residues" evidence="1">
    <location>
        <begin position="115"/>
        <end position="128"/>
    </location>
</feature>
<dbReference type="Proteomes" id="UP001066276">
    <property type="component" value="Chromosome 10"/>
</dbReference>
<evidence type="ECO:0000256" key="1">
    <source>
        <dbReference type="SAM" id="MobiDB-lite"/>
    </source>
</evidence>
<dbReference type="AlphaFoldDB" id="A0AAV7M7C0"/>
<name>A0AAV7M7C0_PLEWA</name>